<dbReference type="InterPro" id="IPR051334">
    <property type="entry name" value="SRPK"/>
</dbReference>
<dbReference type="GO" id="GO:0004674">
    <property type="term" value="F:protein serine/threonine kinase activity"/>
    <property type="evidence" value="ECO:0007669"/>
    <property type="project" value="UniProtKB-KW"/>
</dbReference>
<keyword evidence="2" id="KW-0723">Serine/threonine-protein kinase</keyword>
<dbReference type="PROSITE" id="PS50011">
    <property type="entry name" value="PROTEIN_KINASE_DOM"/>
    <property type="match status" value="1"/>
</dbReference>
<evidence type="ECO:0000259" key="11">
    <source>
        <dbReference type="PROSITE" id="PS50011"/>
    </source>
</evidence>
<comment type="catalytic activity">
    <reaction evidence="8">
        <text>L-seryl-[protein] + ATP = O-phospho-L-seryl-[protein] + ADP + H(+)</text>
        <dbReference type="Rhea" id="RHEA:17989"/>
        <dbReference type="Rhea" id="RHEA-COMP:9863"/>
        <dbReference type="Rhea" id="RHEA-COMP:11604"/>
        <dbReference type="ChEBI" id="CHEBI:15378"/>
        <dbReference type="ChEBI" id="CHEBI:29999"/>
        <dbReference type="ChEBI" id="CHEBI:30616"/>
        <dbReference type="ChEBI" id="CHEBI:83421"/>
        <dbReference type="ChEBI" id="CHEBI:456216"/>
        <dbReference type="EC" id="2.7.11.1"/>
    </reaction>
</comment>
<feature type="domain" description="Protein kinase" evidence="11">
    <location>
        <begin position="364"/>
        <end position="747"/>
    </location>
</feature>
<reference evidence="12" key="1">
    <citation type="submission" date="2022-07" db="EMBL/GenBank/DDBJ databases">
        <title>Genome Sequence of Xylaria arbuscula.</title>
        <authorList>
            <person name="Buettner E."/>
        </authorList>
    </citation>
    <scope>NUCLEOTIDE SEQUENCE</scope>
    <source>
        <strain evidence="12">VT107</strain>
    </source>
</reference>
<dbReference type="SUPFAM" id="SSF56112">
    <property type="entry name" value="Protein kinase-like (PK-like)"/>
    <property type="match status" value="1"/>
</dbReference>
<dbReference type="SMART" id="SM00220">
    <property type="entry name" value="S_TKc"/>
    <property type="match status" value="1"/>
</dbReference>
<dbReference type="EMBL" id="JANPWZ010000153">
    <property type="protein sequence ID" value="KAJ3578935.1"/>
    <property type="molecule type" value="Genomic_DNA"/>
</dbReference>
<protein>
    <recommendedName>
        <fullName evidence="1">non-specific serine/threonine protein kinase</fullName>
        <ecNumber evidence="1">2.7.11.1</ecNumber>
    </recommendedName>
</protein>
<dbReference type="EC" id="2.7.11.1" evidence="1"/>
<evidence type="ECO:0000256" key="10">
    <source>
        <dbReference type="SAM" id="SignalP"/>
    </source>
</evidence>
<dbReference type="GO" id="GO:0000245">
    <property type="term" value="P:spliceosomal complex assembly"/>
    <property type="evidence" value="ECO:0007669"/>
    <property type="project" value="TreeGrafter"/>
</dbReference>
<feature type="chain" id="PRO_5040897034" description="non-specific serine/threonine protein kinase" evidence="10">
    <location>
        <begin position="20"/>
        <end position="749"/>
    </location>
</feature>
<comment type="caution">
    <text evidence="12">The sequence shown here is derived from an EMBL/GenBank/DDBJ whole genome shotgun (WGS) entry which is preliminary data.</text>
</comment>
<dbReference type="Gene3D" id="3.30.200.20">
    <property type="entry name" value="Phosphorylase Kinase, domain 1"/>
    <property type="match status" value="1"/>
</dbReference>
<accession>A0A9W8TR40</accession>
<feature type="signal peptide" evidence="10">
    <location>
        <begin position="1"/>
        <end position="19"/>
    </location>
</feature>
<evidence type="ECO:0000256" key="7">
    <source>
        <dbReference type="ARBA" id="ARBA00047899"/>
    </source>
</evidence>
<evidence type="ECO:0000256" key="2">
    <source>
        <dbReference type="ARBA" id="ARBA00022527"/>
    </source>
</evidence>
<proteinExistence type="predicted"/>
<gene>
    <name evidence="12" type="ORF">NPX13_g1635</name>
</gene>
<organism evidence="12 13">
    <name type="scientific">Xylaria arbuscula</name>
    <dbReference type="NCBI Taxonomy" id="114810"/>
    <lineage>
        <taxon>Eukaryota</taxon>
        <taxon>Fungi</taxon>
        <taxon>Dikarya</taxon>
        <taxon>Ascomycota</taxon>
        <taxon>Pezizomycotina</taxon>
        <taxon>Sordariomycetes</taxon>
        <taxon>Xylariomycetidae</taxon>
        <taxon>Xylariales</taxon>
        <taxon>Xylariaceae</taxon>
        <taxon>Xylaria</taxon>
    </lineage>
</organism>
<dbReference type="GO" id="GO:0050684">
    <property type="term" value="P:regulation of mRNA processing"/>
    <property type="evidence" value="ECO:0007669"/>
    <property type="project" value="TreeGrafter"/>
</dbReference>
<dbReference type="InterPro" id="IPR017441">
    <property type="entry name" value="Protein_kinase_ATP_BS"/>
</dbReference>
<dbReference type="InterPro" id="IPR000719">
    <property type="entry name" value="Prot_kinase_dom"/>
</dbReference>
<evidence type="ECO:0000313" key="12">
    <source>
        <dbReference type="EMBL" id="KAJ3578935.1"/>
    </source>
</evidence>
<dbReference type="PROSITE" id="PS00107">
    <property type="entry name" value="PROTEIN_KINASE_ATP"/>
    <property type="match status" value="1"/>
</dbReference>
<sequence>MKIFIISTLLLALGSGVHGGDDGPFYNWLSPVPDDEFDPLPVSADLIVYHDQHPNLTRSATFQPFKNAWADLGPDSILRDTEWTWRVNISQFYAPYNGSSVAEPSDRQAFVSQTYDFSWSGGTNISEALDGGTGLFCITQFQQWFDLPVNVTNALTDGTSCAPALGQACVDAILNLTPTPILDRGCIGLGPADFIEFQTLAACSDSLGVYKKGSLTFNVGFDLGNVTTQIDSGDTFWVDVSGPVLGNETWLYEKTANEISFMLLATTLPTSKEPNASTVTGKELLCLRANNTKLPEVDVNQDGVALVSEVVLLSAGTSTAAGIGLFTYLGPPRFAYIEDGEPPERYCPGGYHPLSIGDVLHQRYHIVHKLGFGSYSTIWLAKDIQQLDRYIAIKIKTADSDNDSKETQVWRHLWAAANDPQQPTPSLHTTSLVVPYSIPPIWDEFTIDGPNGTHRCIGTVPARMTVAEAQDASYTRLFQLKVARVIVAQLIKAVAFMHARGYVHADLHLGNVLLAFPKSIAEMPSDKLFDTFGSPRLEPVKIIGNKTEQPLPVGTPSHIVIPAWFGARSENIKLDEASVILADFGEAFTPLTEQRFHSNTPRTLRPPETKFAAEEPLSFAADIWTLACSIWTILGQRPLVDIFSFTDDYVTREYVDALGILPGDWWARWDARSEYFDSQGNLLYNTCPRRSLEVRFEDSIQLARRECGMESIGDEEKLALLTMLRDMLAFVPEERPTAASLLDCEWMVK</sequence>
<dbReference type="VEuPathDB" id="FungiDB:F4678DRAFT_471177"/>
<dbReference type="GO" id="GO:0005634">
    <property type="term" value="C:nucleus"/>
    <property type="evidence" value="ECO:0007669"/>
    <property type="project" value="TreeGrafter"/>
</dbReference>
<keyword evidence="3" id="KW-0808">Transferase</keyword>
<evidence type="ECO:0000256" key="5">
    <source>
        <dbReference type="ARBA" id="ARBA00022777"/>
    </source>
</evidence>
<dbReference type="GO" id="GO:0005524">
    <property type="term" value="F:ATP binding"/>
    <property type="evidence" value="ECO:0007669"/>
    <property type="project" value="UniProtKB-UniRule"/>
</dbReference>
<evidence type="ECO:0000313" key="13">
    <source>
        <dbReference type="Proteomes" id="UP001148614"/>
    </source>
</evidence>
<dbReference type="InterPro" id="IPR011009">
    <property type="entry name" value="Kinase-like_dom_sf"/>
</dbReference>
<dbReference type="Proteomes" id="UP001148614">
    <property type="component" value="Unassembled WGS sequence"/>
</dbReference>
<name>A0A9W8TR40_9PEZI</name>
<feature type="binding site" evidence="9">
    <location>
        <position position="394"/>
    </location>
    <ligand>
        <name>ATP</name>
        <dbReference type="ChEBI" id="CHEBI:30616"/>
    </ligand>
</feature>
<evidence type="ECO:0000256" key="8">
    <source>
        <dbReference type="ARBA" id="ARBA00048679"/>
    </source>
</evidence>
<dbReference type="PANTHER" id="PTHR47634">
    <property type="entry name" value="PROTEIN KINASE DOMAIN-CONTAINING PROTEIN-RELATED"/>
    <property type="match status" value="1"/>
</dbReference>
<keyword evidence="4 9" id="KW-0547">Nucleotide-binding</keyword>
<keyword evidence="10" id="KW-0732">Signal</keyword>
<dbReference type="GO" id="GO:0005737">
    <property type="term" value="C:cytoplasm"/>
    <property type="evidence" value="ECO:0007669"/>
    <property type="project" value="TreeGrafter"/>
</dbReference>
<keyword evidence="13" id="KW-1185">Reference proteome</keyword>
<evidence type="ECO:0000256" key="6">
    <source>
        <dbReference type="ARBA" id="ARBA00022840"/>
    </source>
</evidence>
<keyword evidence="6 9" id="KW-0067">ATP-binding</keyword>
<evidence type="ECO:0000256" key="4">
    <source>
        <dbReference type="ARBA" id="ARBA00022741"/>
    </source>
</evidence>
<evidence type="ECO:0000256" key="1">
    <source>
        <dbReference type="ARBA" id="ARBA00012513"/>
    </source>
</evidence>
<dbReference type="VEuPathDB" id="FungiDB:F4678DRAFT_474917"/>
<evidence type="ECO:0000256" key="9">
    <source>
        <dbReference type="PROSITE-ProRule" id="PRU10141"/>
    </source>
</evidence>
<keyword evidence="5" id="KW-0418">Kinase</keyword>
<comment type="catalytic activity">
    <reaction evidence="7">
        <text>L-threonyl-[protein] + ATP = O-phospho-L-threonyl-[protein] + ADP + H(+)</text>
        <dbReference type="Rhea" id="RHEA:46608"/>
        <dbReference type="Rhea" id="RHEA-COMP:11060"/>
        <dbReference type="Rhea" id="RHEA-COMP:11605"/>
        <dbReference type="ChEBI" id="CHEBI:15378"/>
        <dbReference type="ChEBI" id="CHEBI:30013"/>
        <dbReference type="ChEBI" id="CHEBI:30616"/>
        <dbReference type="ChEBI" id="CHEBI:61977"/>
        <dbReference type="ChEBI" id="CHEBI:456216"/>
        <dbReference type="EC" id="2.7.11.1"/>
    </reaction>
</comment>
<evidence type="ECO:0000256" key="3">
    <source>
        <dbReference type="ARBA" id="ARBA00022679"/>
    </source>
</evidence>
<dbReference type="PANTHER" id="PTHR47634:SF9">
    <property type="entry name" value="PROTEIN KINASE DOMAIN-CONTAINING PROTEIN-RELATED"/>
    <property type="match status" value="1"/>
</dbReference>
<dbReference type="AlphaFoldDB" id="A0A9W8TR40"/>
<dbReference type="Gene3D" id="1.10.510.10">
    <property type="entry name" value="Transferase(Phosphotransferase) domain 1"/>
    <property type="match status" value="1"/>
</dbReference>